<keyword evidence="11" id="KW-0175">Coiled coil</keyword>
<dbReference type="InterPro" id="IPR018006">
    <property type="entry name" value="Flag_FliJ_proteobac"/>
</dbReference>
<dbReference type="GO" id="GO:0003774">
    <property type="term" value="F:cytoskeletal motor activity"/>
    <property type="evidence" value="ECO:0007669"/>
    <property type="project" value="InterPro"/>
</dbReference>
<keyword evidence="4" id="KW-0813">Transport</keyword>
<name>A0A7H1AZB5_9GAMM</name>
<dbReference type="AlphaFoldDB" id="A0A7H1AZB5"/>
<evidence type="ECO:0000313" key="13">
    <source>
        <dbReference type="Proteomes" id="UP000516346"/>
    </source>
</evidence>
<keyword evidence="8" id="KW-0653">Protein transport</keyword>
<dbReference type="InterPro" id="IPR012823">
    <property type="entry name" value="Flagell_FliJ"/>
</dbReference>
<keyword evidence="10" id="KW-1006">Bacterial flagellum protein export</keyword>
<dbReference type="Pfam" id="PF02050">
    <property type="entry name" value="FliJ"/>
    <property type="match status" value="1"/>
</dbReference>
<evidence type="ECO:0000256" key="10">
    <source>
        <dbReference type="ARBA" id="ARBA00023225"/>
    </source>
</evidence>
<evidence type="ECO:0000313" key="12">
    <source>
        <dbReference type="EMBL" id="QNS01820.1"/>
    </source>
</evidence>
<sequence>MKSKNILFDVLKKATQKQIEQDIVKIKNLRLKKQNALNQSKQLTNYRNEYEKKLFFKIKSGMCVHQWKNYNTFILILKNIIKKNEYMIQNDQILIEEALTSWLKSKKKLRIWQYFINKHKIYISKLQYMQEQKDFDEYIQLTILKQGHDINVKNYM</sequence>
<dbReference type="GO" id="GO:0044781">
    <property type="term" value="P:bacterial-type flagellum organization"/>
    <property type="evidence" value="ECO:0007669"/>
    <property type="project" value="UniProtKB-KW"/>
</dbReference>
<dbReference type="InterPro" id="IPR053716">
    <property type="entry name" value="Flag_assembly_chemotaxis_eff"/>
</dbReference>
<dbReference type="GO" id="GO:0071973">
    <property type="term" value="P:bacterial-type flagellum-dependent cell motility"/>
    <property type="evidence" value="ECO:0007669"/>
    <property type="project" value="InterPro"/>
</dbReference>
<keyword evidence="9" id="KW-0472">Membrane</keyword>
<proteinExistence type="inferred from homology"/>
<protein>
    <recommendedName>
        <fullName evidence="3">Flagellar FliJ protein</fullName>
    </recommendedName>
</protein>
<evidence type="ECO:0000256" key="5">
    <source>
        <dbReference type="ARBA" id="ARBA00022475"/>
    </source>
</evidence>
<feature type="coiled-coil region" evidence="11">
    <location>
        <begin position="19"/>
        <end position="53"/>
    </location>
</feature>
<keyword evidence="12" id="KW-0966">Cell projection</keyword>
<evidence type="ECO:0000256" key="9">
    <source>
        <dbReference type="ARBA" id="ARBA00023136"/>
    </source>
</evidence>
<comment type="subcellular location">
    <subcellularLocation>
        <location evidence="1">Cell membrane</location>
        <topology evidence="1">Peripheral membrane protein</topology>
        <orientation evidence="1">Cytoplasmic side</orientation>
    </subcellularLocation>
</comment>
<evidence type="ECO:0000256" key="7">
    <source>
        <dbReference type="ARBA" id="ARBA00022795"/>
    </source>
</evidence>
<keyword evidence="7" id="KW-1005">Bacterial flagellum biogenesis</keyword>
<dbReference type="GO" id="GO:0005886">
    <property type="term" value="C:plasma membrane"/>
    <property type="evidence" value="ECO:0007669"/>
    <property type="project" value="UniProtKB-SubCell"/>
</dbReference>
<gene>
    <name evidence="12" type="ORF">ICW73_02500</name>
</gene>
<evidence type="ECO:0000256" key="8">
    <source>
        <dbReference type="ARBA" id="ARBA00022927"/>
    </source>
</evidence>
<reference evidence="12 13" key="1">
    <citation type="submission" date="2020-09" db="EMBL/GenBank/DDBJ databases">
        <title>Genome sequence of the banana aphid, Pentalonia nigronervosa Coquerel (Hemiptera: Aphididae) and its symbionts.</title>
        <authorList>
            <person name="Mathers T.C."/>
            <person name="Mugford S.T."/>
            <person name="Hogenhout S.A."/>
            <person name="Tripathi L."/>
        </authorList>
    </citation>
    <scope>NUCLEOTIDE SEQUENCE [LARGE SCALE GENOMIC DNA]</scope>
    <source>
        <strain evidence="12">Ba4</strain>
    </source>
</reference>
<dbReference type="PANTHER" id="PTHR38786:SF1">
    <property type="entry name" value="FLAGELLAR FLIJ PROTEIN"/>
    <property type="match status" value="1"/>
</dbReference>
<evidence type="ECO:0000256" key="1">
    <source>
        <dbReference type="ARBA" id="ARBA00004413"/>
    </source>
</evidence>
<keyword evidence="6" id="KW-0145">Chemotaxis</keyword>
<keyword evidence="12" id="KW-0282">Flagellum</keyword>
<evidence type="ECO:0000256" key="4">
    <source>
        <dbReference type="ARBA" id="ARBA00022448"/>
    </source>
</evidence>
<dbReference type="PRINTS" id="PR01004">
    <property type="entry name" value="FLGFLIJ"/>
</dbReference>
<evidence type="ECO:0000256" key="11">
    <source>
        <dbReference type="SAM" id="Coils"/>
    </source>
</evidence>
<evidence type="ECO:0000256" key="3">
    <source>
        <dbReference type="ARBA" id="ARBA00020392"/>
    </source>
</evidence>
<dbReference type="Proteomes" id="UP000516346">
    <property type="component" value="Chromosome"/>
</dbReference>
<evidence type="ECO:0000256" key="6">
    <source>
        <dbReference type="ARBA" id="ARBA00022500"/>
    </source>
</evidence>
<accession>A0A7H1AZB5</accession>
<dbReference type="EMBL" id="CP061275">
    <property type="protein sequence ID" value="QNS01820.1"/>
    <property type="molecule type" value="Genomic_DNA"/>
</dbReference>
<organism evidence="12 13">
    <name type="scientific">Buchnera aphidicola</name>
    <name type="common">Pentalonia nigronervosa</name>
    <dbReference type="NCBI Taxonomy" id="1309793"/>
    <lineage>
        <taxon>Bacteria</taxon>
        <taxon>Pseudomonadati</taxon>
        <taxon>Pseudomonadota</taxon>
        <taxon>Gammaproteobacteria</taxon>
        <taxon>Enterobacterales</taxon>
        <taxon>Erwiniaceae</taxon>
        <taxon>Buchnera</taxon>
    </lineage>
</organism>
<dbReference type="InterPro" id="IPR052570">
    <property type="entry name" value="FliJ"/>
</dbReference>
<comment type="similarity">
    <text evidence="2">Belongs to the FliJ family.</text>
</comment>
<dbReference type="GO" id="GO:0015031">
    <property type="term" value="P:protein transport"/>
    <property type="evidence" value="ECO:0007669"/>
    <property type="project" value="UniProtKB-KW"/>
</dbReference>
<dbReference type="GO" id="GO:0006935">
    <property type="term" value="P:chemotaxis"/>
    <property type="evidence" value="ECO:0007669"/>
    <property type="project" value="UniProtKB-KW"/>
</dbReference>
<keyword evidence="12" id="KW-0969">Cilium</keyword>
<dbReference type="GO" id="GO:0009288">
    <property type="term" value="C:bacterial-type flagellum"/>
    <property type="evidence" value="ECO:0007669"/>
    <property type="project" value="InterPro"/>
</dbReference>
<keyword evidence="5" id="KW-1003">Cell membrane</keyword>
<dbReference type="Gene3D" id="1.10.287.1700">
    <property type="match status" value="1"/>
</dbReference>
<evidence type="ECO:0000256" key="2">
    <source>
        <dbReference type="ARBA" id="ARBA00010004"/>
    </source>
</evidence>
<dbReference type="PANTHER" id="PTHR38786">
    <property type="entry name" value="FLAGELLAR FLIJ PROTEIN"/>
    <property type="match status" value="1"/>
</dbReference>